<gene>
    <name evidence="1" type="ORF">SAMN04489750_1821</name>
</gene>
<organism evidence="1 2">
    <name type="scientific">Branchiibius hedensis</name>
    <dbReference type="NCBI Taxonomy" id="672460"/>
    <lineage>
        <taxon>Bacteria</taxon>
        <taxon>Bacillati</taxon>
        <taxon>Actinomycetota</taxon>
        <taxon>Actinomycetes</taxon>
        <taxon>Micrococcales</taxon>
        <taxon>Dermacoccaceae</taxon>
        <taxon>Branchiibius</taxon>
    </lineage>
</organism>
<sequence>MSRTQELADLISAQVIGLEAARLLAEGAAPVGQYAVLPVWWWGFALVGRRADSSGGRRTMPHRLNGPALVGVDDLPVTKSTDAFGQHREFTFEAGGVHPLSATEALRFGDDVRSAAVHTAHQHLPGLVEAGRVANWEMLLLAEKITRAAIVTRLKSLVGALVSIGQGSQFADGAGFDDETITQIAATMTFGDPGGSFGQVGRFVAKAVDADFVAVEPARWLSMEITSLVSRELARRFGDPRSGQMIRSAIAAGADTSAWSAGTVQRATNLNLSPVMKNRALIEGAGR</sequence>
<dbReference type="RefSeq" id="WP_109685137.1">
    <property type="nucleotide sequence ID" value="NZ_QGDN01000001.1"/>
</dbReference>
<dbReference type="AlphaFoldDB" id="A0A2Y8ZTC3"/>
<protein>
    <submittedName>
        <fullName evidence="1">Uncharacterized protein</fullName>
    </submittedName>
</protein>
<dbReference type="OrthoDB" id="10019125at2"/>
<proteinExistence type="predicted"/>
<reference evidence="2" key="1">
    <citation type="submission" date="2016-10" db="EMBL/GenBank/DDBJ databases">
        <authorList>
            <person name="Varghese N."/>
            <person name="Submissions S."/>
        </authorList>
    </citation>
    <scope>NUCLEOTIDE SEQUENCE [LARGE SCALE GENOMIC DNA]</scope>
    <source>
        <strain evidence="2">DSM 22951</strain>
    </source>
</reference>
<keyword evidence="2" id="KW-1185">Reference proteome</keyword>
<name>A0A2Y8ZTC3_9MICO</name>
<dbReference type="EMBL" id="UESZ01000001">
    <property type="protein sequence ID" value="SSA34498.1"/>
    <property type="molecule type" value="Genomic_DNA"/>
</dbReference>
<dbReference type="Proteomes" id="UP000250028">
    <property type="component" value="Unassembled WGS sequence"/>
</dbReference>
<evidence type="ECO:0000313" key="2">
    <source>
        <dbReference type="Proteomes" id="UP000250028"/>
    </source>
</evidence>
<accession>A0A2Y8ZTC3</accession>
<evidence type="ECO:0000313" key="1">
    <source>
        <dbReference type="EMBL" id="SSA34498.1"/>
    </source>
</evidence>